<dbReference type="SUPFAM" id="SSF53335">
    <property type="entry name" value="S-adenosyl-L-methionine-dependent methyltransferases"/>
    <property type="match status" value="1"/>
</dbReference>
<evidence type="ECO:0000259" key="1">
    <source>
        <dbReference type="Pfam" id="PF08241"/>
    </source>
</evidence>
<dbReference type="AlphaFoldDB" id="A0A2W4Y7B5"/>
<dbReference type="Proteomes" id="UP000249794">
    <property type="component" value="Unassembled WGS sequence"/>
</dbReference>
<sequence length="251" mass="27407">MNWNASCYQTQHSYVWQHGESLLSQLDPKVGEKILDLGCGLGQLTEKIAASGAKVIGVDSDRAMVTQAQNNYPQISFQVADATNFHLPEPVDAVFSNAVLHWVTPPEAAAKCIAQALKPGGRFVAEFGGKGNVKTIVAALEQVSGRSDLNPWYFPSIGEYTVILEQAGLEVVYAQLRDRPTPLGTAGLAGWLTMFGQRFFSDLSESEWADMVKATEAAAQQLYQNGDGQNRDGQNGEWVADYRRLRVVALN</sequence>
<proteinExistence type="predicted"/>
<dbReference type="PANTHER" id="PTHR43861:SF1">
    <property type="entry name" value="TRANS-ACONITATE 2-METHYLTRANSFERASE"/>
    <property type="match status" value="1"/>
</dbReference>
<accession>A0A2W4Y7B5</accession>
<dbReference type="PANTHER" id="PTHR43861">
    <property type="entry name" value="TRANS-ACONITATE 2-METHYLTRANSFERASE-RELATED"/>
    <property type="match status" value="1"/>
</dbReference>
<name>A0A2W4Y7B5_9CYAN</name>
<keyword evidence="2" id="KW-0808">Transferase</keyword>
<dbReference type="Gene3D" id="3.40.50.150">
    <property type="entry name" value="Vaccinia Virus protein VP39"/>
    <property type="match status" value="1"/>
</dbReference>
<dbReference type="CDD" id="cd02440">
    <property type="entry name" value="AdoMet_MTases"/>
    <property type="match status" value="1"/>
</dbReference>
<reference evidence="2 3" key="2">
    <citation type="submission" date="2018-06" db="EMBL/GenBank/DDBJ databases">
        <title>Metagenomic assembly of (sub)arctic Cyanobacteria and their associated microbiome from non-axenic cultures.</title>
        <authorList>
            <person name="Baurain D."/>
        </authorList>
    </citation>
    <scope>NUCLEOTIDE SEQUENCE [LARGE SCALE GENOMIC DNA]</scope>
    <source>
        <strain evidence="2">ULC027bin1</strain>
    </source>
</reference>
<dbReference type="InterPro" id="IPR013216">
    <property type="entry name" value="Methyltransf_11"/>
</dbReference>
<evidence type="ECO:0000313" key="3">
    <source>
        <dbReference type="Proteomes" id="UP000249794"/>
    </source>
</evidence>
<organism evidence="2 3">
    <name type="scientific">Phormidesmis priestleyi</name>
    <dbReference type="NCBI Taxonomy" id="268141"/>
    <lineage>
        <taxon>Bacteria</taxon>
        <taxon>Bacillati</taxon>
        <taxon>Cyanobacteriota</taxon>
        <taxon>Cyanophyceae</taxon>
        <taxon>Leptolyngbyales</taxon>
        <taxon>Leptolyngbyaceae</taxon>
        <taxon>Phormidesmis</taxon>
    </lineage>
</organism>
<reference evidence="3" key="1">
    <citation type="submission" date="2018-04" db="EMBL/GenBank/DDBJ databases">
        <authorList>
            <person name="Cornet L."/>
        </authorList>
    </citation>
    <scope>NUCLEOTIDE SEQUENCE [LARGE SCALE GENOMIC DNA]</scope>
</reference>
<keyword evidence="2" id="KW-0489">Methyltransferase</keyword>
<protein>
    <submittedName>
        <fullName evidence="2">SAM-dependent methyltransferase</fullName>
    </submittedName>
</protein>
<evidence type="ECO:0000313" key="2">
    <source>
        <dbReference type="EMBL" id="PZO42845.1"/>
    </source>
</evidence>
<comment type="caution">
    <text evidence="2">The sequence shown here is derived from an EMBL/GenBank/DDBJ whole genome shotgun (WGS) entry which is preliminary data.</text>
</comment>
<feature type="domain" description="Methyltransferase type 11" evidence="1">
    <location>
        <begin position="35"/>
        <end position="124"/>
    </location>
</feature>
<dbReference type="Pfam" id="PF08241">
    <property type="entry name" value="Methyltransf_11"/>
    <property type="match status" value="1"/>
</dbReference>
<dbReference type="EMBL" id="QBMP01000418">
    <property type="protein sequence ID" value="PZO42845.1"/>
    <property type="molecule type" value="Genomic_DNA"/>
</dbReference>
<dbReference type="GO" id="GO:0008757">
    <property type="term" value="F:S-adenosylmethionine-dependent methyltransferase activity"/>
    <property type="evidence" value="ECO:0007669"/>
    <property type="project" value="InterPro"/>
</dbReference>
<gene>
    <name evidence="2" type="ORF">DCF15_22780</name>
</gene>
<dbReference type="GO" id="GO:0032259">
    <property type="term" value="P:methylation"/>
    <property type="evidence" value="ECO:0007669"/>
    <property type="project" value="UniProtKB-KW"/>
</dbReference>
<dbReference type="InterPro" id="IPR029063">
    <property type="entry name" value="SAM-dependent_MTases_sf"/>
</dbReference>